<dbReference type="Proteomes" id="UP001064048">
    <property type="component" value="Chromosome 5"/>
</dbReference>
<reference evidence="1 2" key="1">
    <citation type="journal article" date="2022" name="Genome Biol. Evol.">
        <title>The Spruce Budworm Genome: Reconstructing the Evolutionary History of Antifreeze Proteins.</title>
        <authorList>
            <person name="Beliveau C."/>
            <person name="Gagne P."/>
            <person name="Picq S."/>
            <person name="Vernygora O."/>
            <person name="Keeling C.I."/>
            <person name="Pinkney K."/>
            <person name="Doucet D."/>
            <person name="Wen F."/>
            <person name="Johnston J.S."/>
            <person name="Maaroufi H."/>
            <person name="Boyle B."/>
            <person name="Laroche J."/>
            <person name="Dewar K."/>
            <person name="Juretic N."/>
            <person name="Blackburn G."/>
            <person name="Nisole A."/>
            <person name="Brunet B."/>
            <person name="Brandao M."/>
            <person name="Lumley L."/>
            <person name="Duan J."/>
            <person name="Quan G."/>
            <person name="Lucarotti C.J."/>
            <person name="Roe A.D."/>
            <person name="Sperling F.A.H."/>
            <person name="Levesque R.C."/>
            <person name="Cusson M."/>
        </authorList>
    </citation>
    <scope>NUCLEOTIDE SEQUENCE [LARGE SCALE GENOMIC DNA]</scope>
    <source>
        <strain evidence="1">Glfc:IPQL:Cfum</strain>
    </source>
</reference>
<accession>A0ACC0KFZ4</accession>
<dbReference type="EMBL" id="CM046105">
    <property type="protein sequence ID" value="KAI8435387.1"/>
    <property type="molecule type" value="Genomic_DNA"/>
</dbReference>
<organism evidence="1 2">
    <name type="scientific">Choristoneura fumiferana</name>
    <name type="common">Spruce budworm moth</name>
    <name type="synonym">Archips fumiferana</name>
    <dbReference type="NCBI Taxonomy" id="7141"/>
    <lineage>
        <taxon>Eukaryota</taxon>
        <taxon>Metazoa</taxon>
        <taxon>Ecdysozoa</taxon>
        <taxon>Arthropoda</taxon>
        <taxon>Hexapoda</taxon>
        <taxon>Insecta</taxon>
        <taxon>Pterygota</taxon>
        <taxon>Neoptera</taxon>
        <taxon>Endopterygota</taxon>
        <taxon>Lepidoptera</taxon>
        <taxon>Glossata</taxon>
        <taxon>Ditrysia</taxon>
        <taxon>Tortricoidea</taxon>
        <taxon>Tortricidae</taxon>
        <taxon>Tortricinae</taxon>
        <taxon>Choristoneura</taxon>
    </lineage>
</organism>
<name>A0ACC0KFZ4_CHOFU</name>
<sequence length="127" mass="13251">MTLTEAAGTPLFMYASPIAALQPGLSMNLKVPFGFGLRKIGDVYCPLQNEHSDIAPSLPACTWSNSVAGWLSVMFVSPELVQGGEVSAEVAVRCDNHGYVAHSGCGVCGVIAVISRPSDPSAITADR</sequence>
<protein>
    <submittedName>
        <fullName evidence="1">Uncharacterized protein</fullName>
    </submittedName>
</protein>
<comment type="caution">
    <text evidence="1">The sequence shown here is derived from an EMBL/GenBank/DDBJ whole genome shotgun (WGS) entry which is preliminary data.</text>
</comment>
<proteinExistence type="predicted"/>
<keyword evidence="2" id="KW-1185">Reference proteome</keyword>
<evidence type="ECO:0000313" key="1">
    <source>
        <dbReference type="EMBL" id="KAI8435387.1"/>
    </source>
</evidence>
<gene>
    <name evidence="1" type="ORF">MSG28_003705</name>
</gene>
<evidence type="ECO:0000313" key="2">
    <source>
        <dbReference type="Proteomes" id="UP001064048"/>
    </source>
</evidence>